<feature type="region of interest" description="Disordered" evidence="2">
    <location>
        <begin position="96"/>
        <end position="167"/>
    </location>
</feature>
<accession>A0A917QU75</accession>
<dbReference type="Proteomes" id="UP000612956">
    <property type="component" value="Unassembled WGS sequence"/>
</dbReference>
<feature type="compositionally biased region" description="Basic and acidic residues" evidence="2">
    <location>
        <begin position="132"/>
        <end position="141"/>
    </location>
</feature>
<evidence type="ECO:0000313" key="4">
    <source>
        <dbReference type="Proteomes" id="UP000612956"/>
    </source>
</evidence>
<keyword evidence="1" id="KW-0175">Coiled coil</keyword>
<name>A0A917QU75_9NOCA</name>
<organism evidence="3 4">
    <name type="scientific">Nocardia camponoti</name>
    <dbReference type="NCBI Taxonomy" id="1616106"/>
    <lineage>
        <taxon>Bacteria</taxon>
        <taxon>Bacillati</taxon>
        <taxon>Actinomycetota</taxon>
        <taxon>Actinomycetes</taxon>
        <taxon>Mycobacteriales</taxon>
        <taxon>Nocardiaceae</taxon>
        <taxon>Nocardia</taxon>
    </lineage>
</organism>
<sequence length="167" mass="18268">MTKKRESAVVDDALAAYRKALIDDDVEERIAELAVMVGEWQGKRDERRETIERLRREEEAAEDAVVAAYEAARNAGAKVTTLERIKLKPTDAINAVSRRAARDKSRAVSAPVSTPPTDSERVKAAKVPLTQPEDKSAHGELLDSMVRQYGTAENPTQAGSVPVEQSA</sequence>
<dbReference type="EMBL" id="BMMW01000007">
    <property type="protein sequence ID" value="GGK69026.1"/>
    <property type="molecule type" value="Genomic_DNA"/>
</dbReference>
<comment type="caution">
    <text evidence="3">The sequence shown here is derived from an EMBL/GenBank/DDBJ whole genome shotgun (WGS) entry which is preliminary data.</text>
</comment>
<evidence type="ECO:0000256" key="2">
    <source>
        <dbReference type="SAM" id="MobiDB-lite"/>
    </source>
</evidence>
<dbReference type="RefSeq" id="WP_188831202.1">
    <property type="nucleotide sequence ID" value="NZ_BMMW01000007.1"/>
</dbReference>
<reference evidence="3" key="1">
    <citation type="journal article" date="2014" name="Int. J. Syst. Evol. Microbiol.">
        <title>Complete genome sequence of Corynebacterium casei LMG S-19264T (=DSM 44701T), isolated from a smear-ripened cheese.</title>
        <authorList>
            <consortium name="US DOE Joint Genome Institute (JGI-PGF)"/>
            <person name="Walter F."/>
            <person name="Albersmeier A."/>
            <person name="Kalinowski J."/>
            <person name="Ruckert C."/>
        </authorList>
    </citation>
    <scope>NUCLEOTIDE SEQUENCE</scope>
    <source>
        <strain evidence="3">CGMCC 4.7278</strain>
    </source>
</reference>
<reference evidence="3" key="2">
    <citation type="submission" date="2020-09" db="EMBL/GenBank/DDBJ databases">
        <authorList>
            <person name="Sun Q."/>
            <person name="Zhou Y."/>
        </authorList>
    </citation>
    <scope>NUCLEOTIDE SEQUENCE</scope>
    <source>
        <strain evidence="3">CGMCC 4.7278</strain>
    </source>
</reference>
<proteinExistence type="predicted"/>
<gene>
    <name evidence="3" type="ORF">GCM10011591_46420</name>
</gene>
<keyword evidence="4" id="KW-1185">Reference proteome</keyword>
<evidence type="ECO:0000256" key="1">
    <source>
        <dbReference type="SAM" id="Coils"/>
    </source>
</evidence>
<feature type="compositionally biased region" description="Polar residues" evidence="2">
    <location>
        <begin position="151"/>
        <end position="167"/>
    </location>
</feature>
<protein>
    <submittedName>
        <fullName evidence="3">Uncharacterized protein</fullName>
    </submittedName>
</protein>
<feature type="coiled-coil region" evidence="1">
    <location>
        <begin position="44"/>
        <end position="71"/>
    </location>
</feature>
<dbReference type="AlphaFoldDB" id="A0A917QU75"/>
<evidence type="ECO:0000313" key="3">
    <source>
        <dbReference type="EMBL" id="GGK69026.1"/>
    </source>
</evidence>